<dbReference type="EMBL" id="VXIS01000082">
    <property type="protein sequence ID" value="KAA8906929.1"/>
    <property type="molecule type" value="Genomic_DNA"/>
</dbReference>
<name>A0A5J5EY91_9PEZI</name>
<evidence type="ECO:0000313" key="2">
    <source>
        <dbReference type="Proteomes" id="UP000326924"/>
    </source>
</evidence>
<dbReference type="InParanoid" id="A0A5J5EY91"/>
<protein>
    <submittedName>
        <fullName evidence="1">Uncharacterized protein</fullName>
    </submittedName>
</protein>
<dbReference type="AlphaFoldDB" id="A0A5J5EY91"/>
<accession>A0A5J5EY91</accession>
<sequence>MAKATQSAQITEFLRLAGVLSEFRYLRGLKELFDSPPYYGYVPYFPAPGPCYPPICWPHKLKALVAIPGYQLHICPTTHPLHTQHSHETHTCTMGMTHSNSNGPPSVFGGKAQPASWLTMKRLSGSLRSSYSRQVSE</sequence>
<keyword evidence="2" id="KW-1185">Reference proteome</keyword>
<reference evidence="1 2" key="1">
    <citation type="submission" date="2019-09" db="EMBL/GenBank/DDBJ databases">
        <title>Draft genome of the ectomycorrhizal ascomycete Sphaerosporella brunnea.</title>
        <authorList>
            <consortium name="DOE Joint Genome Institute"/>
            <person name="Benucci G.M."/>
            <person name="Marozzi G."/>
            <person name="Antonielli L."/>
            <person name="Sanchez S."/>
            <person name="Marco P."/>
            <person name="Wang X."/>
            <person name="Falini L.B."/>
            <person name="Barry K."/>
            <person name="Haridas S."/>
            <person name="Lipzen A."/>
            <person name="Labutti K."/>
            <person name="Grigoriev I.V."/>
            <person name="Murat C."/>
            <person name="Martin F."/>
            <person name="Albertini E."/>
            <person name="Donnini D."/>
            <person name="Bonito G."/>
        </authorList>
    </citation>
    <scope>NUCLEOTIDE SEQUENCE [LARGE SCALE GENOMIC DNA]</scope>
    <source>
        <strain evidence="1 2">Sb_GMNB300</strain>
    </source>
</reference>
<dbReference type="Proteomes" id="UP000326924">
    <property type="component" value="Unassembled WGS sequence"/>
</dbReference>
<organism evidence="1 2">
    <name type="scientific">Sphaerosporella brunnea</name>
    <dbReference type="NCBI Taxonomy" id="1250544"/>
    <lineage>
        <taxon>Eukaryota</taxon>
        <taxon>Fungi</taxon>
        <taxon>Dikarya</taxon>
        <taxon>Ascomycota</taxon>
        <taxon>Pezizomycotina</taxon>
        <taxon>Pezizomycetes</taxon>
        <taxon>Pezizales</taxon>
        <taxon>Pyronemataceae</taxon>
        <taxon>Sphaerosporella</taxon>
    </lineage>
</organism>
<gene>
    <name evidence="1" type="ORF">FN846DRAFT_1021341</name>
</gene>
<comment type="caution">
    <text evidence="1">The sequence shown here is derived from an EMBL/GenBank/DDBJ whole genome shotgun (WGS) entry which is preliminary data.</text>
</comment>
<evidence type="ECO:0000313" key="1">
    <source>
        <dbReference type="EMBL" id="KAA8906929.1"/>
    </source>
</evidence>
<proteinExistence type="predicted"/>